<dbReference type="EMBL" id="GBXM01077700">
    <property type="protein sequence ID" value="JAH30877.1"/>
    <property type="molecule type" value="Transcribed_RNA"/>
</dbReference>
<organism evidence="1">
    <name type="scientific">Anguilla anguilla</name>
    <name type="common">European freshwater eel</name>
    <name type="synonym">Muraena anguilla</name>
    <dbReference type="NCBI Taxonomy" id="7936"/>
    <lineage>
        <taxon>Eukaryota</taxon>
        <taxon>Metazoa</taxon>
        <taxon>Chordata</taxon>
        <taxon>Craniata</taxon>
        <taxon>Vertebrata</taxon>
        <taxon>Euteleostomi</taxon>
        <taxon>Actinopterygii</taxon>
        <taxon>Neopterygii</taxon>
        <taxon>Teleostei</taxon>
        <taxon>Anguilliformes</taxon>
        <taxon>Anguillidae</taxon>
        <taxon>Anguilla</taxon>
    </lineage>
</organism>
<accession>A0A0E9RPZ2</accession>
<dbReference type="AlphaFoldDB" id="A0A0E9RPZ2"/>
<proteinExistence type="predicted"/>
<sequence>MLLDNDLHPYRELKSRGHAFSLSHKMHPPIILNISNGYVTQRKFCPFVIPECGYENSPPSLTGGK</sequence>
<protein>
    <submittedName>
        <fullName evidence="1">Uncharacterized protein</fullName>
    </submittedName>
</protein>
<reference evidence="1" key="1">
    <citation type="submission" date="2014-11" db="EMBL/GenBank/DDBJ databases">
        <authorList>
            <person name="Amaro Gonzalez C."/>
        </authorList>
    </citation>
    <scope>NUCLEOTIDE SEQUENCE</scope>
</reference>
<name>A0A0E9RPZ2_ANGAN</name>
<reference evidence="1" key="2">
    <citation type="journal article" date="2015" name="Fish Shellfish Immunol.">
        <title>Early steps in the European eel (Anguilla anguilla)-Vibrio vulnificus interaction in the gills: Role of the RtxA13 toxin.</title>
        <authorList>
            <person name="Callol A."/>
            <person name="Pajuelo D."/>
            <person name="Ebbesson L."/>
            <person name="Teles M."/>
            <person name="MacKenzie S."/>
            <person name="Amaro C."/>
        </authorList>
    </citation>
    <scope>NUCLEOTIDE SEQUENCE</scope>
</reference>
<evidence type="ECO:0000313" key="1">
    <source>
        <dbReference type="EMBL" id="JAH30877.1"/>
    </source>
</evidence>